<evidence type="ECO:0000256" key="1">
    <source>
        <dbReference type="ARBA" id="ARBA00010945"/>
    </source>
</evidence>
<dbReference type="GO" id="GO:0003684">
    <property type="term" value="F:damaged DNA binding"/>
    <property type="evidence" value="ECO:0007669"/>
    <property type="project" value="InterPro"/>
</dbReference>
<dbReference type="AlphaFoldDB" id="A0A1Y2K2W8"/>
<sequence length="423" mass="46616">MFALVDCNNFYVSCERAFNPALEGRPVIVLSNNDGCAVARSNEAKALGIGMGAPLFQIRDIVKRHDVAVLSSNYALYGDMSARVMSILSEAAPAAEVYSIDEAFLDLRGMDRARREAFGQELRARVRRWTGIPVSIGVAPTKTLAKMANHYAKKTPALEGVLDLEDLRWRERALHKFPVGEVWGVGRRLNKRLEAMGIRTAAQLRDAHPKMIRQNFNVTLERTVRELGGQSVIALEEAAAARQSIAVTRTFGEKVTEYAAVSEAVATFAARAAEKLRRQNLLAGAVLAFIQTNRHTPQDAQYARSITVTLPEARDDSYTVLTAAREGLDAIWRDGFRYQKAGVMLLGLVGARQFQRSLFASPPVAGSAQLMGVIDHLNQRMGRGAVRFGAEGVAAQSGQWRMRQERRSPAYTTRWSELPCVAA</sequence>
<reference evidence="7 8" key="1">
    <citation type="journal article" date="2016" name="BMC Genomics">
        <title>Combined genomic and structural analyses of a cultured magnetotactic bacterium reveals its niche adaptation to a dynamic environment.</title>
        <authorList>
            <person name="Araujo A.C."/>
            <person name="Morillo V."/>
            <person name="Cypriano J."/>
            <person name="Teixeira L.C."/>
            <person name="Leao P."/>
            <person name="Lyra S."/>
            <person name="Almeida L.G."/>
            <person name="Bazylinski D.A."/>
            <person name="Vasconcellos A.T."/>
            <person name="Abreu F."/>
            <person name="Lins U."/>
        </authorList>
    </citation>
    <scope>NUCLEOTIDE SEQUENCE [LARGE SCALE GENOMIC DNA]</scope>
    <source>
        <strain evidence="7 8">IT-1</strain>
    </source>
</reference>
<comment type="caution">
    <text evidence="7">The sequence shown here is derived from an EMBL/GenBank/DDBJ whole genome shotgun (WGS) entry which is preliminary data.</text>
</comment>
<dbReference type="GO" id="GO:0006281">
    <property type="term" value="P:DNA repair"/>
    <property type="evidence" value="ECO:0007669"/>
    <property type="project" value="UniProtKB-KW"/>
</dbReference>
<keyword evidence="4" id="KW-0234">DNA repair</keyword>
<dbReference type="PANTHER" id="PTHR11076:SF34">
    <property type="entry name" value="PROTEIN UMUC"/>
    <property type="match status" value="1"/>
</dbReference>
<evidence type="ECO:0000256" key="4">
    <source>
        <dbReference type="ARBA" id="ARBA00023204"/>
    </source>
</evidence>
<dbReference type="InterPro" id="IPR001126">
    <property type="entry name" value="UmuC"/>
</dbReference>
<evidence type="ECO:0000313" key="8">
    <source>
        <dbReference type="Proteomes" id="UP000194003"/>
    </source>
</evidence>
<gene>
    <name evidence="7" type="ORF">MAIT1_02081</name>
</gene>
<evidence type="ECO:0000256" key="3">
    <source>
        <dbReference type="ARBA" id="ARBA00023199"/>
    </source>
</evidence>
<keyword evidence="7" id="KW-0808">Transferase</keyword>
<keyword evidence="7" id="KW-0239">DNA-directed DNA polymerase</keyword>
<evidence type="ECO:0000256" key="2">
    <source>
        <dbReference type="ARBA" id="ARBA00022763"/>
    </source>
</evidence>
<dbReference type="InterPro" id="IPR025188">
    <property type="entry name" value="DUF4113"/>
</dbReference>
<evidence type="ECO:0000313" key="7">
    <source>
        <dbReference type="EMBL" id="OSM02007.1"/>
    </source>
</evidence>
<keyword evidence="5" id="KW-0742">SOS response</keyword>
<dbReference type="GO" id="GO:0042276">
    <property type="term" value="P:error-prone translesion synthesis"/>
    <property type="evidence" value="ECO:0007669"/>
    <property type="project" value="TreeGrafter"/>
</dbReference>
<dbReference type="CDD" id="cd01700">
    <property type="entry name" value="PolY_Pol_V_umuC"/>
    <property type="match status" value="1"/>
</dbReference>
<feature type="domain" description="UmuC" evidence="6">
    <location>
        <begin position="2"/>
        <end position="186"/>
    </location>
</feature>
<proteinExistence type="inferred from homology"/>
<dbReference type="InterPro" id="IPR043128">
    <property type="entry name" value="Rev_trsase/Diguanyl_cyclase"/>
</dbReference>
<dbReference type="InterPro" id="IPR050116">
    <property type="entry name" value="DNA_polymerase-Y"/>
</dbReference>
<dbReference type="Gene3D" id="1.10.150.20">
    <property type="entry name" value="5' to 3' exonuclease, C-terminal subdomain"/>
    <property type="match status" value="1"/>
</dbReference>
<dbReference type="InterPro" id="IPR017961">
    <property type="entry name" value="DNA_pol_Y-fam_little_finger"/>
</dbReference>
<dbReference type="Gene3D" id="3.30.1490.100">
    <property type="entry name" value="DNA polymerase, Y-family, little finger domain"/>
    <property type="match status" value="1"/>
</dbReference>
<dbReference type="PANTHER" id="PTHR11076">
    <property type="entry name" value="DNA REPAIR POLYMERASE UMUC / TRANSFERASE FAMILY MEMBER"/>
    <property type="match status" value="1"/>
</dbReference>
<keyword evidence="2" id="KW-0227">DNA damage</keyword>
<keyword evidence="7" id="KW-0548">Nucleotidyltransferase</keyword>
<dbReference type="RefSeq" id="WP_085444501.1">
    <property type="nucleotide sequence ID" value="NZ_LVJN01000020.1"/>
</dbReference>
<dbReference type="Proteomes" id="UP000194003">
    <property type="component" value="Unassembled WGS sequence"/>
</dbReference>
<dbReference type="Gene3D" id="3.40.1170.60">
    <property type="match status" value="1"/>
</dbReference>
<dbReference type="Pfam" id="PF00817">
    <property type="entry name" value="IMS"/>
    <property type="match status" value="1"/>
</dbReference>
<keyword evidence="8" id="KW-1185">Reference proteome</keyword>
<protein>
    <submittedName>
        <fullName evidence="7">Putative DNA-directed DNA polymerase</fullName>
    </submittedName>
</protein>
<dbReference type="Pfam" id="PF11799">
    <property type="entry name" value="IMS_C"/>
    <property type="match status" value="1"/>
</dbReference>
<dbReference type="STRING" id="1434232.MAIT1_02081"/>
<keyword evidence="3" id="KW-0741">SOS mutagenesis</keyword>
<evidence type="ECO:0000256" key="5">
    <source>
        <dbReference type="ARBA" id="ARBA00023236"/>
    </source>
</evidence>
<dbReference type="SUPFAM" id="SSF56672">
    <property type="entry name" value="DNA/RNA polymerases"/>
    <property type="match status" value="1"/>
</dbReference>
<organism evidence="7 8">
    <name type="scientific">Magnetofaba australis IT-1</name>
    <dbReference type="NCBI Taxonomy" id="1434232"/>
    <lineage>
        <taxon>Bacteria</taxon>
        <taxon>Pseudomonadati</taxon>
        <taxon>Pseudomonadota</taxon>
        <taxon>Magnetococcia</taxon>
        <taxon>Magnetococcales</taxon>
        <taxon>Magnetococcaceae</taxon>
        <taxon>Magnetofaba</taxon>
    </lineage>
</organism>
<dbReference type="Gene3D" id="3.30.70.270">
    <property type="match status" value="1"/>
</dbReference>
<dbReference type="GO" id="GO:0005829">
    <property type="term" value="C:cytosol"/>
    <property type="evidence" value="ECO:0007669"/>
    <property type="project" value="TreeGrafter"/>
</dbReference>
<dbReference type="NCBIfam" id="NF002955">
    <property type="entry name" value="PRK03609.1"/>
    <property type="match status" value="1"/>
</dbReference>
<dbReference type="InterPro" id="IPR036775">
    <property type="entry name" value="DNA_pol_Y-fam_lit_finger_sf"/>
</dbReference>
<dbReference type="Pfam" id="PF13438">
    <property type="entry name" value="DUF4113"/>
    <property type="match status" value="1"/>
</dbReference>
<comment type="similarity">
    <text evidence="1">Belongs to the DNA polymerase type-Y family.</text>
</comment>
<dbReference type="OrthoDB" id="9808813at2"/>
<dbReference type="EMBL" id="LVJN01000020">
    <property type="protein sequence ID" value="OSM02007.1"/>
    <property type="molecule type" value="Genomic_DNA"/>
</dbReference>
<evidence type="ECO:0000259" key="6">
    <source>
        <dbReference type="PROSITE" id="PS50173"/>
    </source>
</evidence>
<dbReference type="GO" id="GO:0009432">
    <property type="term" value="P:SOS response"/>
    <property type="evidence" value="ECO:0007669"/>
    <property type="project" value="UniProtKB-KW"/>
</dbReference>
<accession>A0A1Y2K2W8</accession>
<dbReference type="GO" id="GO:0003887">
    <property type="term" value="F:DNA-directed DNA polymerase activity"/>
    <property type="evidence" value="ECO:0007669"/>
    <property type="project" value="UniProtKB-KW"/>
</dbReference>
<dbReference type="InterPro" id="IPR043502">
    <property type="entry name" value="DNA/RNA_pol_sf"/>
</dbReference>
<name>A0A1Y2K2W8_9PROT</name>
<dbReference type="PROSITE" id="PS50173">
    <property type="entry name" value="UMUC"/>
    <property type="match status" value="1"/>
</dbReference>